<dbReference type="RefSeq" id="WP_159964665.1">
    <property type="nucleotide sequence ID" value="NZ_APKE01000014.1"/>
</dbReference>
<sequence>MNRRHFLATAGAAAIAAVIGGPAAAAPLSLSEISSYFNGLQTAQSDFTQINNDGTIATGTLVIQRPGRMRFDYNPPEETLVMAGGGQVAIFDARSNSKRPEQYPLSQTPLNLILERNVDLGRRGMVVGHRQDGAKTIVVAQDPERPENGKIDLVFTGNPVQLRQWVVTDGSGSQTTVILGDLRRTGTPPSRLFNITGEIQRRGG</sequence>
<dbReference type="Pfam" id="PF03548">
    <property type="entry name" value="LolA"/>
    <property type="match status" value="1"/>
</dbReference>
<gene>
    <name evidence="3" type="ORF">PMES_01273</name>
</gene>
<dbReference type="InterPro" id="IPR004564">
    <property type="entry name" value="OM_lipoprot_carrier_LolA-like"/>
</dbReference>
<keyword evidence="4" id="KW-1185">Reference proteome</keyword>
<organism evidence="3 4">
    <name type="scientific">Profundibacterium mesophilum KAUST100406-0324</name>
    <dbReference type="NCBI Taxonomy" id="1037889"/>
    <lineage>
        <taxon>Bacteria</taxon>
        <taxon>Pseudomonadati</taxon>
        <taxon>Pseudomonadota</taxon>
        <taxon>Alphaproteobacteria</taxon>
        <taxon>Rhodobacterales</taxon>
        <taxon>Roseobacteraceae</taxon>
        <taxon>Profundibacterium</taxon>
    </lineage>
</organism>
<dbReference type="PROSITE" id="PS51318">
    <property type="entry name" value="TAT"/>
    <property type="match status" value="1"/>
</dbReference>
<keyword evidence="3" id="KW-0449">Lipoprotein</keyword>
<dbReference type="PANTHER" id="PTHR35869">
    <property type="entry name" value="OUTER-MEMBRANE LIPOPROTEIN CARRIER PROTEIN"/>
    <property type="match status" value="1"/>
</dbReference>
<dbReference type="InterPro" id="IPR006311">
    <property type="entry name" value="TAT_signal"/>
</dbReference>
<dbReference type="EMBL" id="APKE01000014">
    <property type="protein sequence ID" value="KAF0676541.1"/>
    <property type="molecule type" value="Genomic_DNA"/>
</dbReference>
<dbReference type="InterPro" id="IPR029046">
    <property type="entry name" value="LolA/LolB/LppX"/>
</dbReference>
<protein>
    <submittedName>
        <fullName evidence="3">Outer membrane lipoprotein carrier protein</fullName>
    </submittedName>
</protein>
<keyword evidence="1 2" id="KW-0732">Signal</keyword>
<evidence type="ECO:0000313" key="4">
    <source>
        <dbReference type="Proteomes" id="UP000698242"/>
    </source>
</evidence>
<dbReference type="NCBIfam" id="TIGR01409">
    <property type="entry name" value="TAT_signal_seq"/>
    <property type="match status" value="1"/>
</dbReference>
<accession>A0A921NWC3</accession>
<proteinExistence type="predicted"/>
<name>A0A921NWC3_9RHOB</name>
<dbReference type="Gene3D" id="2.50.20.10">
    <property type="entry name" value="Lipoprotein localisation LolA/LolB/LppX"/>
    <property type="match status" value="1"/>
</dbReference>
<dbReference type="Proteomes" id="UP000698242">
    <property type="component" value="Unassembled WGS sequence"/>
</dbReference>
<dbReference type="InterPro" id="IPR019546">
    <property type="entry name" value="TAT_signal_bac_arc"/>
</dbReference>
<dbReference type="SUPFAM" id="SSF89392">
    <property type="entry name" value="Prokaryotic lipoproteins and lipoprotein localization factors"/>
    <property type="match status" value="1"/>
</dbReference>
<dbReference type="PANTHER" id="PTHR35869:SF1">
    <property type="entry name" value="OUTER-MEMBRANE LIPOPROTEIN CARRIER PROTEIN"/>
    <property type="match status" value="1"/>
</dbReference>
<dbReference type="AlphaFoldDB" id="A0A921NWC3"/>
<evidence type="ECO:0000256" key="1">
    <source>
        <dbReference type="ARBA" id="ARBA00022729"/>
    </source>
</evidence>
<dbReference type="CDD" id="cd16325">
    <property type="entry name" value="LolA"/>
    <property type="match status" value="1"/>
</dbReference>
<feature type="signal peptide" evidence="2">
    <location>
        <begin position="1"/>
        <end position="25"/>
    </location>
</feature>
<evidence type="ECO:0000256" key="2">
    <source>
        <dbReference type="SAM" id="SignalP"/>
    </source>
</evidence>
<evidence type="ECO:0000313" key="3">
    <source>
        <dbReference type="EMBL" id="KAF0676541.1"/>
    </source>
</evidence>
<dbReference type="OrthoDB" id="9800501at2"/>
<reference evidence="3" key="1">
    <citation type="submission" date="2013-03" db="EMBL/GenBank/DDBJ databases">
        <title>Genome Sequence of the Profundibacterium mesophilum strain KAUST100406-0324T from Red Sea, a novel genus in the family Rhodobacteraceae.</title>
        <authorList>
            <person name="Essack M."/>
            <person name="Alam I."/>
            <person name="Lafi F."/>
            <person name="Alawi W."/>
            <person name="Kamanu F."/>
            <person name="Al-Suwailem A."/>
            <person name="Lee O.O."/>
            <person name="Xu Y."/>
            <person name="Bajic V."/>
            <person name="Qian P.-Y."/>
            <person name="Archer J."/>
        </authorList>
    </citation>
    <scope>NUCLEOTIDE SEQUENCE</scope>
    <source>
        <strain evidence="3">KAUST100406-0324</strain>
    </source>
</reference>
<feature type="chain" id="PRO_5036979151" evidence="2">
    <location>
        <begin position="26"/>
        <end position="204"/>
    </location>
</feature>
<comment type="caution">
    <text evidence="3">The sequence shown here is derived from an EMBL/GenBank/DDBJ whole genome shotgun (WGS) entry which is preliminary data.</text>
</comment>